<evidence type="ECO:0000313" key="4">
    <source>
        <dbReference type="EMBL" id="KAF9617328.1"/>
    </source>
</evidence>
<dbReference type="PANTHER" id="PTHR31642:SF11">
    <property type="entry name" value="SHIKIMATE O-HYDROXYCINNAMOYLTRANSFERASE"/>
    <property type="match status" value="1"/>
</dbReference>
<gene>
    <name evidence="4" type="ORF">IFM89_035309</name>
</gene>
<dbReference type="GO" id="GO:0016747">
    <property type="term" value="F:acyltransferase activity, transferring groups other than amino-acyl groups"/>
    <property type="evidence" value="ECO:0007669"/>
    <property type="project" value="TreeGrafter"/>
</dbReference>
<keyword evidence="2" id="KW-0808">Transferase</keyword>
<name>A0A835IIS3_9MAGN</name>
<protein>
    <submittedName>
        <fullName evidence="4">Uncharacterized protein</fullName>
    </submittedName>
</protein>
<keyword evidence="3" id="KW-0012">Acyltransferase</keyword>
<dbReference type="EMBL" id="JADFTS010000003">
    <property type="protein sequence ID" value="KAF9617328.1"/>
    <property type="molecule type" value="Genomic_DNA"/>
</dbReference>
<evidence type="ECO:0000256" key="1">
    <source>
        <dbReference type="ARBA" id="ARBA00009861"/>
    </source>
</evidence>
<dbReference type="FunFam" id="3.30.559.10:FF:000008">
    <property type="entry name" value="Tryptamine hydroxycinnamoyl transferase"/>
    <property type="match status" value="1"/>
</dbReference>
<dbReference type="Gene3D" id="3.30.559.10">
    <property type="entry name" value="Chloramphenicol acetyltransferase-like domain"/>
    <property type="match status" value="2"/>
</dbReference>
<accession>A0A835IIS3</accession>
<evidence type="ECO:0000256" key="3">
    <source>
        <dbReference type="ARBA" id="ARBA00023315"/>
    </source>
</evidence>
<dbReference type="InterPro" id="IPR023213">
    <property type="entry name" value="CAT-like_dom_sf"/>
</dbReference>
<proteinExistence type="inferred from homology"/>
<dbReference type="FunFam" id="3.30.559.10:FF:000015">
    <property type="entry name" value="Spermidine hydroxycinnamoyl transferase"/>
    <property type="match status" value="1"/>
</dbReference>
<dbReference type="Proteomes" id="UP000631114">
    <property type="component" value="Unassembled WGS sequence"/>
</dbReference>
<comment type="caution">
    <text evidence="4">The sequence shown here is derived from an EMBL/GenBank/DDBJ whole genome shotgun (WGS) entry which is preliminary data.</text>
</comment>
<reference evidence="4 5" key="1">
    <citation type="submission" date="2020-10" db="EMBL/GenBank/DDBJ databases">
        <title>The Coptis chinensis genome and diversification of protoberbering-type alkaloids.</title>
        <authorList>
            <person name="Wang B."/>
            <person name="Shu S."/>
            <person name="Song C."/>
            <person name="Liu Y."/>
        </authorList>
    </citation>
    <scope>NUCLEOTIDE SEQUENCE [LARGE SCALE GENOMIC DNA]</scope>
    <source>
        <strain evidence="4">HL-2020</strain>
        <tissue evidence="4">Leaf</tissue>
    </source>
</reference>
<evidence type="ECO:0000256" key="2">
    <source>
        <dbReference type="ARBA" id="ARBA00022679"/>
    </source>
</evidence>
<dbReference type="Pfam" id="PF02458">
    <property type="entry name" value="Transferase"/>
    <property type="match status" value="1"/>
</dbReference>
<dbReference type="AlphaFoldDB" id="A0A835IIS3"/>
<dbReference type="PANTHER" id="PTHR31642">
    <property type="entry name" value="TRICHOTHECENE 3-O-ACETYLTRANSFERASE"/>
    <property type="match status" value="1"/>
</dbReference>
<evidence type="ECO:0000313" key="5">
    <source>
        <dbReference type="Proteomes" id="UP000631114"/>
    </source>
</evidence>
<dbReference type="InterPro" id="IPR050317">
    <property type="entry name" value="Plant_Fungal_Acyltransferase"/>
</dbReference>
<keyword evidence="5" id="KW-1185">Reference proteome</keyword>
<organism evidence="4 5">
    <name type="scientific">Coptis chinensis</name>
    <dbReference type="NCBI Taxonomy" id="261450"/>
    <lineage>
        <taxon>Eukaryota</taxon>
        <taxon>Viridiplantae</taxon>
        <taxon>Streptophyta</taxon>
        <taxon>Embryophyta</taxon>
        <taxon>Tracheophyta</taxon>
        <taxon>Spermatophyta</taxon>
        <taxon>Magnoliopsida</taxon>
        <taxon>Ranunculales</taxon>
        <taxon>Ranunculaceae</taxon>
        <taxon>Coptidoideae</taxon>
        <taxon>Coptis</taxon>
    </lineage>
</organism>
<dbReference type="OrthoDB" id="671439at2759"/>
<comment type="similarity">
    <text evidence="1">Belongs to the plant acyltransferase family.</text>
</comment>
<sequence>MNVQEHLKIKMIVTVQGPAVVQPFEETPKETLWTSNVDQLFRVHIPSVYFYRPDGSSNFFDASVLRDALSKVLVPFYPVAGRLKKDKNGRLEIECSGEGVLFFEGYTESILDDLGDFEPSMELMQLIPSIGEGHDIFSYPLMLLQVTYFKCGGVSLGVAAQHTLVDGASGTHFINSWARVAQGLDVKIPPFVDRTFLFARKPPTPSFPHVEHQPPPSIESKNQKLECQTNPKCAAVATFKISRHQINLLKAQCRDESNLVMFSSYEVLAGHIWRCASKARGLSYEQETTVSIVVDGRTRLNPPLPFGYVGNALFHVTPKATSGDLVSKPLIYAVQKVHETLVRADDKYLRSAIDYLELQSDLSGLVRGPHTFGSPNLGFTSWCRMPLHDADFGWGSPFYMGPGSIMHEGLAYLLPSPSDDGRLSLIISLQSDAIVVFKKYFYSF</sequence>